<accession>A0A1M5DM14</accession>
<dbReference type="CDD" id="cd00038">
    <property type="entry name" value="CAP_ED"/>
    <property type="match status" value="1"/>
</dbReference>
<dbReference type="PANTHER" id="PTHR24567:SF74">
    <property type="entry name" value="HTH-TYPE TRANSCRIPTIONAL REGULATOR ARCR"/>
    <property type="match status" value="1"/>
</dbReference>
<dbReference type="PROSITE" id="PS50042">
    <property type="entry name" value="CNMP_BINDING_3"/>
    <property type="match status" value="1"/>
</dbReference>
<dbReference type="InterPro" id="IPR036390">
    <property type="entry name" value="WH_DNA-bd_sf"/>
</dbReference>
<dbReference type="SUPFAM" id="SSF46785">
    <property type="entry name" value="Winged helix' DNA-binding domain"/>
    <property type="match status" value="1"/>
</dbReference>
<dbReference type="GO" id="GO:0005829">
    <property type="term" value="C:cytosol"/>
    <property type="evidence" value="ECO:0007669"/>
    <property type="project" value="TreeGrafter"/>
</dbReference>
<dbReference type="InterPro" id="IPR036388">
    <property type="entry name" value="WH-like_DNA-bd_sf"/>
</dbReference>
<dbReference type="SMART" id="SM00100">
    <property type="entry name" value="cNMP"/>
    <property type="match status" value="1"/>
</dbReference>
<dbReference type="PROSITE" id="PS51063">
    <property type="entry name" value="HTH_CRP_2"/>
    <property type="match status" value="1"/>
</dbReference>
<evidence type="ECO:0000313" key="6">
    <source>
        <dbReference type="EMBL" id="SHF67812.1"/>
    </source>
</evidence>
<proteinExistence type="predicted"/>
<keyword evidence="2" id="KW-0238">DNA-binding</keyword>
<evidence type="ECO:0000259" key="4">
    <source>
        <dbReference type="PROSITE" id="PS50042"/>
    </source>
</evidence>
<organism evidence="6 7">
    <name type="scientific">Flavisolibacter ginsengisoli DSM 18119</name>
    <dbReference type="NCBI Taxonomy" id="1121884"/>
    <lineage>
        <taxon>Bacteria</taxon>
        <taxon>Pseudomonadati</taxon>
        <taxon>Bacteroidota</taxon>
        <taxon>Chitinophagia</taxon>
        <taxon>Chitinophagales</taxon>
        <taxon>Chitinophagaceae</taxon>
        <taxon>Flavisolibacter</taxon>
    </lineage>
</organism>
<dbReference type="OrthoDB" id="9127033at2"/>
<evidence type="ECO:0000256" key="1">
    <source>
        <dbReference type="ARBA" id="ARBA00023015"/>
    </source>
</evidence>
<keyword evidence="1" id="KW-0805">Transcription regulation</keyword>
<dbReference type="RefSeq" id="WP_072836419.1">
    <property type="nucleotide sequence ID" value="NZ_FQUU01000015.1"/>
</dbReference>
<dbReference type="Gene3D" id="1.10.10.10">
    <property type="entry name" value="Winged helix-like DNA-binding domain superfamily/Winged helix DNA-binding domain"/>
    <property type="match status" value="1"/>
</dbReference>
<keyword evidence="6" id="KW-0808">Transferase</keyword>
<dbReference type="GO" id="GO:0003677">
    <property type="term" value="F:DNA binding"/>
    <property type="evidence" value="ECO:0007669"/>
    <property type="project" value="UniProtKB-KW"/>
</dbReference>
<name>A0A1M5DM14_9BACT</name>
<evidence type="ECO:0000256" key="3">
    <source>
        <dbReference type="ARBA" id="ARBA00023163"/>
    </source>
</evidence>
<dbReference type="GO" id="GO:0003700">
    <property type="term" value="F:DNA-binding transcription factor activity"/>
    <property type="evidence" value="ECO:0007669"/>
    <property type="project" value="TreeGrafter"/>
</dbReference>
<keyword evidence="7" id="KW-1185">Reference proteome</keyword>
<dbReference type="STRING" id="1121884.SAMN02745131_03282"/>
<dbReference type="InterPro" id="IPR014710">
    <property type="entry name" value="RmlC-like_jellyroll"/>
</dbReference>
<keyword evidence="3" id="KW-0804">Transcription</keyword>
<dbReference type="Pfam" id="PF00027">
    <property type="entry name" value="cNMP_binding"/>
    <property type="match status" value="1"/>
</dbReference>
<gene>
    <name evidence="6" type="ORF">SAMN02745131_03282</name>
</gene>
<feature type="domain" description="Cyclic nucleotide-binding" evidence="4">
    <location>
        <begin position="19"/>
        <end position="139"/>
    </location>
</feature>
<dbReference type="InterPro" id="IPR050397">
    <property type="entry name" value="Env_Response_Regulators"/>
</dbReference>
<dbReference type="AlphaFoldDB" id="A0A1M5DM14"/>
<dbReference type="Pfam" id="PF13545">
    <property type="entry name" value="HTH_Crp_2"/>
    <property type="match status" value="1"/>
</dbReference>
<dbReference type="InterPro" id="IPR000595">
    <property type="entry name" value="cNMP-bd_dom"/>
</dbReference>
<dbReference type="Gene3D" id="2.60.120.10">
    <property type="entry name" value="Jelly Rolls"/>
    <property type="match status" value="1"/>
</dbReference>
<evidence type="ECO:0000256" key="2">
    <source>
        <dbReference type="ARBA" id="ARBA00023125"/>
    </source>
</evidence>
<reference evidence="6 7" key="1">
    <citation type="submission" date="2016-11" db="EMBL/GenBank/DDBJ databases">
        <authorList>
            <person name="Jaros S."/>
            <person name="Januszkiewicz K."/>
            <person name="Wedrychowicz H."/>
        </authorList>
    </citation>
    <scope>NUCLEOTIDE SEQUENCE [LARGE SCALE GENOMIC DNA]</scope>
    <source>
        <strain evidence="6 7">DSM 18119</strain>
    </source>
</reference>
<sequence length="234" mass="26510">MSLKGIFPIDKWGFNTNSVITDLPAAELDALMAHSSEQLFSKGEIIFREGSLPSGIFYMRTGMAKKYKVDKEGREQIIYVANSGELIGYHAVLAEERYPDNAAALEESLVGFIPKEDFLQVLDLSKTLSNRLLKTLSHEFTVFANSVVLFAQRSVRERFAMQLILMREKYKQGIVQGMEVEINLSREDLASLVGTARENIVRIIKDFKKEEILETRGRKIIIKDVEALLKAANY</sequence>
<dbReference type="GO" id="GO:0016301">
    <property type="term" value="F:kinase activity"/>
    <property type="evidence" value="ECO:0007669"/>
    <property type="project" value="UniProtKB-KW"/>
</dbReference>
<dbReference type="Proteomes" id="UP000184048">
    <property type="component" value="Unassembled WGS sequence"/>
</dbReference>
<evidence type="ECO:0000259" key="5">
    <source>
        <dbReference type="PROSITE" id="PS51063"/>
    </source>
</evidence>
<protein>
    <submittedName>
        <fullName evidence="6">cAMP-binding domain of CRP or a regulatory subunit of cAMP-dependent protein kinases</fullName>
    </submittedName>
</protein>
<dbReference type="SMART" id="SM00419">
    <property type="entry name" value="HTH_CRP"/>
    <property type="match status" value="1"/>
</dbReference>
<keyword evidence="6" id="KW-0418">Kinase</keyword>
<dbReference type="PANTHER" id="PTHR24567">
    <property type="entry name" value="CRP FAMILY TRANSCRIPTIONAL REGULATORY PROTEIN"/>
    <property type="match status" value="1"/>
</dbReference>
<dbReference type="SUPFAM" id="SSF51206">
    <property type="entry name" value="cAMP-binding domain-like"/>
    <property type="match status" value="1"/>
</dbReference>
<dbReference type="InterPro" id="IPR012318">
    <property type="entry name" value="HTH_CRP"/>
</dbReference>
<dbReference type="EMBL" id="FQUU01000015">
    <property type="protein sequence ID" value="SHF67812.1"/>
    <property type="molecule type" value="Genomic_DNA"/>
</dbReference>
<evidence type="ECO:0000313" key="7">
    <source>
        <dbReference type="Proteomes" id="UP000184048"/>
    </source>
</evidence>
<feature type="domain" description="HTH crp-type" evidence="5">
    <location>
        <begin position="153"/>
        <end position="226"/>
    </location>
</feature>
<dbReference type="InterPro" id="IPR018490">
    <property type="entry name" value="cNMP-bd_dom_sf"/>
</dbReference>